<dbReference type="EMBL" id="CP042345">
    <property type="protein sequence ID" value="QEA16949.1"/>
    <property type="molecule type" value="Genomic_DNA"/>
</dbReference>
<evidence type="ECO:0000313" key="2">
    <source>
        <dbReference type="EMBL" id="QEA16949.1"/>
    </source>
</evidence>
<keyword evidence="3" id="KW-1185">Reference proteome</keyword>
<proteinExistence type="predicted"/>
<evidence type="ECO:0000313" key="3">
    <source>
        <dbReference type="Proteomes" id="UP000321172"/>
    </source>
</evidence>
<accession>A0A5B8S5U1</accession>
<dbReference type="OrthoDB" id="7594653at2"/>
<feature type="signal peptide" evidence="1">
    <location>
        <begin position="1"/>
        <end position="20"/>
    </location>
</feature>
<protein>
    <submittedName>
        <fullName evidence="2">Uncharacterized protein</fullName>
    </submittedName>
</protein>
<evidence type="ECO:0000256" key="1">
    <source>
        <dbReference type="SAM" id="SignalP"/>
    </source>
</evidence>
<feature type="chain" id="PRO_5022905603" evidence="1">
    <location>
        <begin position="21"/>
        <end position="242"/>
    </location>
</feature>
<name>A0A5B8S5U1_9SPHN</name>
<dbReference type="RefSeq" id="WP_147091028.1">
    <property type="nucleotide sequence ID" value="NZ_BAABJD010000002.1"/>
</dbReference>
<organism evidence="2 3">
    <name type="scientific">Novosphingobium ginsenosidimutans</name>
    <dbReference type="NCBI Taxonomy" id="1176536"/>
    <lineage>
        <taxon>Bacteria</taxon>
        <taxon>Pseudomonadati</taxon>
        <taxon>Pseudomonadota</taxon>
        <taxon>Alphaproteobacteria</taxon>
        <taxon>Sphingomonadales</taxon>
        <taxon>Sphingomonadaceae</taxon>
        <taxon>Novosphingobium</taxon>
    </lineage>
</organism>
<sequence>MKRALRLLSLIALVGAPASAAEPPSPQQIRAFLNQYGECVAKREPDLAQKSVLSGASFSRDSAEGKRLMQRECMDPELLRNQADGFAGRLRMRFDEDTYRGVIAEALISKQGAVVDLAKLPTIPVLTYEEPRPLRTTDREGKPIPEEGLVRQRAAIARKTQAMLMGKLGECVVRAAPAQSRAVMATAIDTPAELQTLNALGPTLGQCIKAGETVSLDRVSVRGALAIAYYRLSQAKPSGAIQ</sequence>
<dbReference type="AlphaFoldDB" id="A0A5B8S5U1"/>
<keyword evidence="1" id="KW-0732">Signal</keyword>
<reference evidence="2 3" key="1">
    <citation type="journal article" date="2013" name="J. Microbiol. Biotechnol.">
        <title>Novosphingobium ginsenosidimutans sp. nov., with the ability to convert ginsenoside.</title>
        <authorList>
            <person name="Kim J.K."/>
            <person name="He D."/>
            <person name="Liu Q.M."/>
            <person name="Park H.Y."/>
            <person name="Jung M.S."/>
            <person name="Yoon M.H."/>
            <person name="Kim S.C."/>
            <person name="Im W.T."/>
        </authorList>
    </citation>
    <scope>NUCLEOTIDE SEQUENCE [LARGE SCALE GENOMIC DNA]</scope>
    <source>
        <strain evidence="2 3">FW-6</strain>
    </source>
</reference>
<dbReference type="KEGG" id="ngf:FRF71_12880"/>
<gene>
    <name evidence="2" type="ORF">FRF71_12880</name>
</gene>
<dbReference type="Proteomes" id="UP000321172">
    <property type="component" value="Chromosome"/>
</dbReference>